<dbReference type="Pfam" id="PF03108">
    <property type="entry name" value="DBD_Tnp_Mut"/>
    <property type="match status" value="1"/>
</dbReference>
<feature type="compositionally biased region" description="Basic residues" evidence="5">
    <location>
        <begin position="853"/>
        <end position="872"/>
    </location>
</feature>
<dbReference type="InterPro" id="IPR004332">
    <property type="entry name" value="Transposase_MuDR"/>
</dbReference>
<sequence length="887" mass="98666">MARKYSWQLLTSLHIFFIFFVSLKDMAREKLILICQSGGEFVSNNDGSLQYSGGEAHAVDVNRGTRFDDLKSEIAELWNCDIKKMSIKYFLPSNKHTLITVSNDKDLQRLIDFYGNSVTADVYIVTRESVSQDVLDMNGSRTNQTVVAESANRISSTPAINFPATPAAASPVVNASPSFTASLAAAAAAAAATLVDDDNTNGTPTSIATPANSTSVIPVGTTDSFTIAADITAPCSPKMVTTSSSPVPAASADDAIFESVGQQKRTASWKFGVNGFSIVSVTDGVGQKICTVSQDTTSNGEDDAGVKKLITLWKNGITGVGQQFSGVHEFRDALRKYSIAHHFMYILKKNEASRATAKCRADGCTWRIHASWVPTTQTFTIKRMNKTHTCGGNIGKCSPSTKNWLASIIRDRLQDSPHYKPKDIADEICRDFGIELNYSQVWRGVENARAQLQGSYKDAYNQLPWFCEKIVETNPGSICNFTTKDDLSFQHLFLSFHASLFGFKNGCRPILFLDSTPLKSKYQEILLIAAAVDGEDSMFPVAFAIVDVENDASWHWFLVQLKSAVSTSRSITFVSDKEKGLKKSVSEIFENAHHGYSIRHLVDNFKKSLKGPYHGDGKSSLVGNLLGAAHSPRLDGFRKCIQRIKNVSSEAYDWVMQSDPECWANSLFKGEQYSQINLKIAETFNNWIVEVRELPIIQKIDAIRCKMMELIYERRVGASDWSTLLIPSKEERLKEEISKIDNFKVLFSSDTMFEVHDNSINVVNIDQWDCSCQGWRMTGLPCRHAIAVFNCIGRNLYDYCSRYFMTESFQLTYSESINPMPNIGKPASKDSSDKDQVHPPRTQRQPKPPPTQPKRKRSRSKGKVQRPLHCSKCKGEGHNRASCKEAS</sequence>
<evidence type="ECO:0000256" key="2">
    <source>
        <dbReference type="ARBA" id="ARBA00022771"/>
    </source>
</evidence>
<dbReference type="InterPro" id="IPR006564">
    <property type="entry name" value="Znf_PMZ"/>
</dbReference>
<reference evidence="8 9" key="1">
    <citation type="journal article" date="2020" name="Mol. Biol. Evol.">
        <title>Distinct Expression and Methylation Patterns for Genes with Different Fates following a Single Whole-Genome Duplication in Flowering Plants.</title>
        <authorList>
            <person name="Shi T."/>
            <person name="Rahmani R.S."/>
            <person name="Gugger P.F."/>
            <person name="Wang M."/>
            <person name="Li H."/>
            <person name="Zhang Y."/>
            <person name="Li Z."/>
            <person name="Wang Q."/>
            <person name="Van de Peer Y."/>
            <person name="Marchal K."/>
            <person name="Chen J."/>
        </authorList>
    </citation>
    <scope>NUCLEOTIDE SEQUENCE [LARGE SCALE GENOMIC DNA]</scope>
    <source>
        <tissue evidence="8">Leaf</tissue>
    </source>
</reference>
<feature type="signal peptide" evidence="6">
    <location>
        <begin position="1"/>
        <end position="23"/>
    </location>
</feature>
<evidence type="ECO:0000256" key="3">
    <source>
        <dbReference type="ARBA" id="ARBA00022833"/>
    </source>
</evidence>
<keyword evidence="9" id="KW-1185">Reference proteome</keyword>
<evidence type="ECO:0000313" key="8">
    <source>
        <dbReference type="EMBL" id="DAD27258.1"/>
    </source>
</evidence>
<evidence type="ECO:0000259" key="7">
    <source>
        <dbReference type="PROSITE" id="PS50966"/>
    </source>
</evidence>
<dbReference type="GO" id="GO:0008270">
    <property type="term" value="F:zinc ion binding"/>
    <property type="evidence" value="ECO:0007669"/>
    <property type="project" value="UniProtKB-KW"/>
</dbReference>
<dbReference type="SUPFAM" id="SSF54277">
    <property type="entry name" value="CAD &amp; PB1 domains"/>
    <property type="match status" value="1"/>
</dbReference>
<dbReference type="PANTHER" id="PTHR31973">
    <property type="entry name" value="POLYPROTEIN, PUTATIVE-RELATED"/>
    <property type="match status" value="1"/>
</dbReference>
<dbReference type="Pfam" id="PF04434">
    <property type="entry name" value="SWIM"/>
    <property type="match status" value="1"/>
</dbReference>
<feature type="compositionally biased region" description="Basic and acidic residues" evidence="5">
    <location>
        <begin position="827"/>
        <end position="838"/>
    </location>
</feature>
<dbReference type="InterPro" id="IPR018289">
    <property type="entry name" value="MULE_transposase_dom"/>
</dbReference>
<dbReference type="Gene3D" id="3.10.20.90">
    <property type="entry name" value="Phosphatidylinositol 3-kinase Catalytic Subunit, Chain A, domain 1"/>
    <property type="match status" value="1"/>
</dbReference>
<proteinExistence type="predicted"/>
<dbReference type="EMBL" id="DUZY01000002">
    <property type="protein sequence ID" value="DAD27258.1"/>
    <property type="molecule type" value="Genomic_DNA"/>
</dbReference>
<feature type="region of interest" description="Disordered" evidence="5">
    <location>
        <begin position="820"/>
        <end position="887"/>
    </location>
</feature>
<keyword evidence="2 4" id="KW-0863">Zinc-finger</keyword>
<dbReference type="PROSITE" id="PS50966">
    <property type="entry name" value="ZF_SWIM"/>
    <property type="match status" value="1"/>
</dbReference>
<keyword evidence="1" id="KW-0479">Metal-binding</keyword>
<dbReference type="PANTHER" id="PTHR31973:SF149">
    <property type="entry name" value="SWIM-TYPE DOMAIN-CONTAINING PROTEIN"/>
    <property type="match status" value="1"/>
</dbReference>
<dbReference type="Pfam" id="PF00564">
    <property type="entry name" value="PB1"/>
    <property type="match status" value="1"/>
</dbReference>
<evidence type="ECO:0000256" key="4">
    <source>
        <dbReference type="PROSITE-ProRule" id="PRU00325"/>
    </source>
</evidence>
<dbReference type="CDD" id="cd06410">
    <property type="entry name" value="PB1_UP2"/>
    <property type="match status" value="1"/>
</dbReference>
<name>A0A822YCM7_NELNU</name>
<keyword evidence="3" id="KW-0862">Zinc</keyword>
<feature type="domain" description="SWIM-type" evidence="7">
    <location>
        <begin position="761"/>
        <end position="793"/>
    </location>
</feature>
<feature type="compositionally biased region" description="Basic and acidic residues" evidence="5">
    <location>
        <begin position="873"/>
        <end position="887"/>
    </location>
</feature>
<dbReference type="Pfam" id="PF10551">
    <property type="entry name" value="MULE"/>
    <property type="match status" value="1"/>
</dbReference>
<evidence type="ECO:0000256" key="6">
    <source>
        <dbReference type="SAM" id="SignalP"/>
    </source>
</evidence>
<gene>
    <name evidence="8" type="ORF">HUJ06_028726</name>
</gene>
<evidence type="ECO:0000256" key="5">
    <source>
        <dbReference type="SAM" id="MobiDB-lite"/>
    </source>
</evidence>
<dbReference type="Proteomes" id="UP000607653">
    <property type="component" value="Unassembled WGS sequence"/>
</dbReference>
<dbReference type="SMART" id="SM00666">
    <property type="entry name" value="PB1"/>
    <property type="match status" value="1"/>
</dbReference>
<keyword evidence="6" id="KW-0732">Signal</keyword>
<evidence type="ECO:0000313" key="9">
    <source>
        <dbReference type="Proteomes" id="UP000607653"/>
    </source>
</evidence>
<feature type="chain" id="PRO_5032338526" description="SWIM-type domain-containing protein" evidence="6">
    <location>
        <begin position="24"/>
        <end position="887"/>
    </location>
</feature>
<protein>
    <recommendedName>
        <fullName evidence="7">SWIM-type domain-containing protein</fullName>
    </recommendedName>
</protein>
<dbReference type="InterPro" id="IPR000270">
    <property type="entry name" value="PB1_dom"/>
</dbReference>
<organism evidence="8 9">
    <name type="scientific">Nelumbo nucifera</name>
    <name type="common">Sacred lotus</name>
    <dbReference type="NCBI Taxonomy" id="4432"/>
    <lineage>
        <taxon>Eukaryota</taxon>
        <taxon>Viridiplantae</taxon>
        <taxon>Streptophyta</taxon>
        <taxon>Embryophyta</taxon>
        <taxon>Tracheophyta</taxon>
        <taxon>Spermatophyta</taxon>
        <taxon>Magnoliopsida</taxon>
        <taxon>Proteales</taxon>
        <taxon>Nelumbonaceae</taxon>
        <taxon>Nelumbo</taxon>
    </lineage>
</organism>
<evidence type="ECO:0000256" key="1">
    <source>
        <dbReference type="ARBA" id="ARBA00022723"/>
    </source>
</evidence>
<dbReference type="InterPro" id="IPR007527">
    <property type="entry name" value="Znf_SWIM"/>
</dbReference>
<accession>A0A822YCM7</accession>
<dbReference type="SMART" id="SM00575">
    <property type="entry name" value="ZnF_PMZ"/>
    <property type="match status" value="1"/>
</dbReference>
<comment type="caution">
    <text evidence="8">The sequence shown here is derived from an EMBL/GenBank/DDBJ whole genome shotgun (WGS) entry which is preliminary data.</text>
</comment>
<dbReference type="AlphaFoldDB" id="A0A822YCM7"/>